<evidence type="ECO:0000313" key="2">
    <source>
        <dbReference type="Proteomes" id="UP000050827"/>
    </source>
</evidence>
<keyword evidence="2" id="KW-1185">Reference proteome</keyword>
<evidence type="ECO:0008006" key="3">
    <source>
        <dbReference type="Google" id="ProtNLM"/>
    </source>
</evidence>
<comment type="caution">
    <text evidence="1">The sequence shown here is derived from an EMBL/GenBank/DDBJ whole genome shotgun (WGS) entry which is preliminary data.</text>
</comment>
<name>A0A0N8WG25_9FLAO</name>
<evidence type="ECO:0000313" key="1">
    <source>
        <dbReference type="EMBL" id="KQC30315.1"/>
    </source>
</evidence>
<dbReference type="EMBL" id="LCTZ01000002">
    <property type="protein sequence ID" value="KQC30315.1"/>
    <property type="molecule type" value="Genomic_DNA"/>
</dbReference>
<dbReference type="Proteomes" id="UP000050827">
    <property type="component" value="Unassembled WGS sequence"/>
</dbReference>
<proteinExistence type="predicted"/>
<reference evidence="1 2" key="1">
    <citation type="submission" date="2015-04" db="EMBL/GenBank/DDBJ databases">
        <title>Complete genome of flavobacterium.</title>
        <authorList>
            <person name="Kwon Y.M."/>
            <person name="Kim S.-J."/>
        </authorList>
    </citation>
    <scope>NUCLEOTIDE SEQUENCE [LARGE SCALE GENOMIC DNA]</scope>
    <source>
        <strain evidence="1 2">DK169</strain>
    </source>
</reference>
<gene>
    <name evidence="1" type="ORF">AAY42_10815</name>
</gene>
<protein>
    <recommendedName>
        <fullName evidence="3">Lipocalin-like domain-containing protein</fullName>
    </recommendedName>
</protein>
<accession>A0A0N8WG25</accession>
<organism evidence="1 2">
    <name type="scientific">Flagellimonas eckloniae</name>
    <dbReference type="NCBI Taxonomy" id="346185"/>
    <lineage>
        <taxon>Bacteria</taxon>
        <taxon>Pseudomonadati</taxon>
        <taxon>Bacteroidota</taxon>
        <taxon>Flavobacteriia</taxon>
        <taxon>Flavobacteriales</taxon>
        <taxon>Flavobacteriaceae</taxon>
        <taxon>Flagellimonas</taxon>
    </lineage>
</organism>
<sequence>MNKLLCLSIISIIATYFAYGQEKTKESTFFHGCWTGVLFDHIDINAFRRCEGGSGPLTARFKDDGTYWIYSSNLNMPQRCGNYLVKKINYSGKYKYDSQTRVMKIFNSQGRLKHEWELYELEGEEIGIRKKDNYKKQN</sequence>
<dbReference type="OrthoDB" id="9956849at2"/>
<dbReference type="AlphaFoldDB" id="A0A0N8WG25"/>
<dbReference type="RefSeq" id="WP_055395074.1">
    <property type="nucleotide sequence ID" value="NZ_LCTZ01000002.1"/>
</dbReference>